<dbReference type="PROSITE" id="PS50994">
    <property type="entry name" value="INTEGRASE"/>
    <property type="match status" value="1"/>
</dbReference>
<dbReference type="InterPro" id="IPR012337">
    <property type="entry name" value="RNaseH-like_sf"/>
</dbReference>
<dbReference type="EMBL" id="AVOT02008897">
    <property type="protein sequence ID" value="MBW0486956.1"/>
    <property type="molecule type" value="Genomic_DNA"/>
</dbReference>
<evidence type="ECO:0000313" key="3">
    <source>
        <dbReference type="EMBL" id="MBW0486956.1"/>
    </source>
</evidence>
<proteinExistence type="predicted"/>
<reference evidence="3" key="1">
    <citation type="submission" date="2021-03" db="EMBL/GenBank/DDBJ databases">
        <title>Draft genome sequence of rust myrtle Austropuccinia psidii MF-1, a brazilian biotype.</title>
        <authorList>
            <person name="Quecine M.C."/>
            <person name="Pachon D.M.R."/>
            <person name="Bonatelli M.L."/>
            <person name="Correr F.H."/>
            <person name="Franceschini L.M."/>
            <person name="Leite T.F."/>
            <person name="Margarido G.R.A."/>
            <person name="Almeida C.A."/>
            <person name="Ferrarezi J.A."/>
            <person name="Labate C.A."/>
        </authorList>
    </citation>
    <scope>NUCLEOTIDE SEQUENCE</scope>
    <source>
        <strain evidence="3">MF-1</strain>
    </source>
</reference>
<dbReference type="GO" id="GO:0005634">
    <property type="term" value="C:nucleus"/>
    <property type="evidence" value="ECO:0007669"/>
    <property type="project" value="UniProtKB-ARBA"/>
</dbReference>
<accession>A0A9Q3H0Q8</accession>
<dbReference type="InterPro" id="IPR050951">
    <property type="entry name" value="Retrovirus_Pol_polyprotein"/>
</dbReference>
<keyword evidence="1" id="KW-0694">RNA-binding</keyword>
<evidence type="ECO:0000256" key="1">
    <source>
        <dbReference type="ARBA" id="ARBA00022884"/>
    </source>
</evidence>
<dbReference type="InterPro" id="IPR036397">
    <property type="entry name" value="RNaseH_sf"/>
</dbReference>
<dbReference type="Gene3D" id="3.30.420.10">
    <property type="entry name" value="Ribonuclease H-like superfamily/Ribonuclease H"/>
    <property type="match status" value="1"/>
</dbReference>
<gene>
    <name evidence="3" type="ORF">O181_026671</name>
</gene>
<name>A0A9Q3H0Q8_9BASI</name>
<sequence length="116" mass="13143">MDFITQLHMSNSFDSILVVEDRFSKMEMLIPAYGTITALDLAQIFINHVFSQHGLPASISSDRGSLFFSSFWTKLLQQLKISRNLSTFSSSNRLTDREGKSDSRTVFSDVCQLPSR</sequence>
<evidence type="ECO:0000259" key="2">
    <source>
        <dbReference type="PROSITE" id="PS50994"/>
    </source>
</evidence>
<dbReference type="GO" id="GO:0015074">
    <property type="term" value="P:DNA integration"/>
    <property type="evidence" value="ECO:0007669"/>
    <property type="project" value="InterPro"/>
</dbReference>
<dbReference type="OrthoDB" id="2273864at2759"/>
<dbReference type="PANTHER" id="PTHR37984:SF5">
    <property type="entry name" value="PROTEIN NYNRIN-LIKE"/>
    <property type="match status" value="1"/>
</dbReference>
<dbReference type="PANTHER" id="PTHR37984">
    <property type="entry name" value="PROTEIN CBG26694"/>
    <property type="match status" value="1"/>
</dbReference>
<comment type="caution">
    <text evidence="3">The sequence shown here is derived from an EMBL/GenBank/DDBJ whole genome shotgun (WGS) entry which is preliminary data.</text>
</comment>
<dbReference type="SUPFAM" id="SSF53098">
    <property type="entry name" value="Ribonuclease H-like"/>
    <property type="match status" value="1"/>
</dbReference>
<evidence type="ECO:0000313" key="4">
    <source>
        <dbReference type="Proteomes" id="UP000765509"/>
    </source>
</evidence>
<feature type="domain" description="Integrase catalytic" evidence="2">
    <location>
        <begin position="1"/>
        <end position="116"/>
    </location>
</feature>
<dbReference type="AlphaFoldDB" id="A0A9Q3H0Q8"/>
<keyword evidence="4" id="KW-1185">Reference proteome</keyword>
<dbReference type="GO" id="GO:0003723">
    <property type="term" value="F:RNA binding"/>
    <property type="evidence" value="ECO:0007669"/>
    <property type="project" value="UniProtKB-KW"/>
</dbReference>
<organism evidence="3 4">
    <name type="scientific">Austropuccinia psidii MF-1</name>
    <dbReference type="NCBI Taxonomy" id="1389203"/>
    <lineage>
        <taxon>Eukaryota</taxon>
        <taxon>Fungi</taxon>
        <taxon>Dikarya</taxon>
        <taxon>Basidiomycota</taxon>
        <taxon>Pucciniomycotina</taxon>
        <taxon>Pucciniomycetes</taxon>
        <taxon>Pucciniales</taxon>
        <taxon>Sphaerophragmiaceae</taxon>
        <taxon>Austropuccinia</taxon>
    </lineage>
</organism>
<protein>
    <recommendedName>
        <fullName evidence="2">Integrase catalytic domain-containing protein</fullName>
    </recommendedName>
</protein>
<dbReference type="InterPro" id="IPR001584">
    <property type="entry name" value="Integrase_cat-core"/>
</dbReference>
<dbReference type="Proteomes" id="UP000765509">
    <property type="component" value="Unassembled WGS sequence"/>
</dbReference>